<feature type="transmembrane region" description="Helical" evidence="3">
    <location>
        <begin position="269"/>
        <end position="288"/>
    </location>
</feature>
<feature type="transmembrane region" description="Helical" evidence="3">
    <location>
        <begin position="213"/>
        <end position="236"/>
    </location>
</feature>
<gene>
    <name evidence="5" type="ORF">ACFQWB_05955</name>
</gene>
<comment type="subcellular location">
    <subcellularLocation>
        <location evidence="1">Endomembrane system</location>
        <topology evidence="1">Multi-pass membrane protein</topology>
    </subcellularLocation>
</comment>
<comment type="caution">
    <text evidence="5">The sequence shown here is derived from an EMBL/GenBank/DDBJ whole genome shotgun (WGS) entry which is preliminary data.</text>
</comment>
<evidence type="ECO:0000259" key="4">
    <source>
        <dbReference type="Pfam" id="PF00892"/>
    </source>
</evidence>
<accession>A0ABW2V014</accession>
<keyword evidence="6" id="KW-1185">Reference proteome</keyword>
<evidence type="ECO:0000256" key="2">
    <source>
        <dbReference type="ARBA" id="ARBA00007362"/>
    </source>
</evidence>
<organism evidence="5 6">
    <name type="scientific">Paenibacillus thermoaerophilus</name>
    <dbReference type="NCBI Taxonomy" id="1215385"/>
    <lineage>
        <taxon>Bacteria</taxon>
        <taxon>Bacillati</taxon>
        <taxon>Bacillota</taxon>
        <taxon>Bacilli</taxon>
        <taxon>Bacillales</taxon>
        <taxon>Paenibacillaceae</taxon>
        <taxon>Paenibacillus</taxon>
    </lineage>
</organism>
<sequence>MRYVWIVLAGAASYGLLSTFTKLAYSQGYGLGGVVGSQTLLGFIGMTIVAAGLRARRSSPRQRPSRRQAMRLLLTGFVTGLTGIVYYGALQYIEASLAIILLFQFTWIGVLGEALIRRRKPEKGQLWALLPLLAGTVLAAGPDVWRGEAAWQGIVLGLASACTYSGFIAASGTVAPGVHPVTRSVWIAAGAALITMALLPPKHLFDGQFTGGLWQWGVLLAAFGVLLPVTAFAVGVPHIGPGLASILGAVELPVAVAMSYAVLGEPVSLPQWFGVLLILGGVALPELLRRRAPDAPPSPAPSR</sequence>
<protein>
    <submittedName>
        <fullName evidence="5">DMT family transporter</fullName>
    </submittedName>
</protein>
<dbReference type="Proteomes" id="UP001596528">
    <property type="component" value="Unassembled WGS sequence"/>
</dbReference>
<proteinExistence type="inferred from homology"/>
<dbReference type="InterPro" id="IPR000620">
    <property type="entry name" value="EamA_dom"/>
</dbReference>
<feature type="transmembrane region" description="Helical" evidence="3">
    <location>
        <begin position="27"/>
        <end position="51"/>
    </location>
</feature>
<feature type="transmembrane region" description="Helical" evidence="3">
    <location>
        <begin position="243"/>
        <end position="263"/>
    </location>
</feature>
<dbReference type="PANTHER" id="PTHR22911:SF137">
    <property type="entry name" value="SOLUTE CARRIER FAMILY 35 MEMBER G2-RELATED"/>
    <property type="match status" value="1"/>
</dbReference>
<feature type="transmembrane region" description="Helical" evidence="3">
    <location>
        <begin position="95"/>
        <end position="114"/>
    </location>
</feature>
<keyword evidence="3" id="KW-0472">Membrane</keyword>
<feature type="transmembrane region" description="Helical" evidence="3">
    <location>
        <begin position="151"/>
        <end position="172"/>
    </location>
</feature>
<dbReference type="PANTHER" id="PTHR22911">
    <property type="entry name" value="ACYL-MALONYL CONDENSING ENZYME-RELATED"/>
    <property type="match status" value="1"/>
</dbReference>
<evidence type="ECO:0000313" key="5">
    <source>
        <dbReference type="EMBL" id="MFC7749489.1"/>
    </source>
</evidence>
<name>A0ABW2V014_9BACL</name>
<dbReference type="SUPFAM" id="SSF103481">
    <property type="entry name" value="Multidrug resistance efflux transporter EmrE"/>
    <property type="match status" value="2"/>
</dbReference>
<feature type="transmembrane region" description="Helical" evidence="3">
    <location>
        <begin position="126"/>
        <end position="145"/>
    </location>
</feature>
<feature type="transmembrane region" description="Helical" evidence="3">
    <location>
        <begin position="184"/>
        <end position="201"/>
    </location>
</feature>
<feature type="domain" description="EamA" evidence="4">
    <location>
        <begin position="152"/>
        <end position="284"/>
    </location>
</feature>
<keyword evidence="3" id="KW-1133">Transmembrane helix</keyword>
<keyword evidence="3" id="KW-0812">Transmembrane</keyword>
<evidence type="ECO:0000313" key="6">
    <source>
        <dbReference type="Proteomes" id="UP001596528"/>
    </source>
</evidence>
<evidence type="ECO:0000256" key="3">
    <source>
        <dbReference type="SAM" id="Phobius"/>
    </source>
</evidence>
<feature type="transmembrane region" description="Helical" evidence="3">
    <location>
        <begin position="72"/>
        <end position="89"/>
    </location>
</feature>
<reference evidence="6" key="1">
    <citation type="journal article" date="2019" name="Int. J. Syst. Evol. Microbiol.">
        <title>The Global Catalogue of Microorganisms (GCM) 10K type strain sequencing project: providing services to taxonomists for standard genome sequencing and annotation.</title>
        <authorList>
            <consortium name="The Broad Institute Genomics Platform"/>
            <consortium name="The Broad Institute Genome Sequencing Center for Infectious Disease"/>
            <person name="Wu L."/>
            <person name="Ma J."/>
        </authorList>
    </citation>
    <scope>NUCLEOTIDE SEQUENCE [LARGE SCALE GENOMIC DNA]</scope>
    <source>
        <strain evidence="6">JCM 18657</strain>
    </source>
</reference>
<dbReference type="InterPro" id="IPR037185">
    <property type="entry name" value="EmrE-like"/>
</dbReference>
<dbReference type="Pfam" id="PF00892">
    <property type="entry name" value="EamA"/>
    <property type="match status" value="2"/>
</dbReference>
<comment type="similarity">
    <text evidence="2">Belongs to the EamA transporter family.</text>
</comment>
<dbReference type="EMBL" id="JBHTGQ010000014">
    <property type="protein sequence ID" value="MFC7749489.1"/>
    <property type="molecule type" value="Genomic_DNA"/>
</dbReference>
<evidence type="ECO:0000256" key="1">
    <source>
        <dbReference type="ARBA" id="ARBA00004127"/>
    </source>
</evidence>
<feature type="domain" description="EamA" evidence="4">
    <location>
        <begin position="3"/>
        <end position="139"/>
    </location>
</feature>
<dbReference type="RefSeq" id="WP_138788444.1">
    <property type="nucleotide sequence ID" value="NZ_JBHTGQ010000014.1"/>
</dbReference>